<dbReference type="HAMAP" id="MF_01302_B">
    <property type="entry name" value="Ribosomal_uS8_B"/>
    <property type="match status" value="1"/>
</dbReference>
<evidence type="ECO:0000313" key="8">
    <source>
        <dbReference type="Proteomes" id="UP000754563"/>
    </source>
</evidence>
<dbReference type="NCBIfam" id="NF001109">
    <property type="entry name" value="PRK00136.1"/>
    <property type="match status" value="1"/>
</dbReference>
<evidence type="ECO:0000256" key="5">
    <source>
        <dbReference type="HAMAP-Rule" id="MF_01302"/>
    </source>
</evidence>
<name>A0A955L856_9BACT</name>
<dbReference type="SUPFAM" id="SSF56047">
    <property type="entry name" value="Ribosomal protein S8"/>
    <property type="match status" value="1"/>
</dbReference>
<sequence>MIVNDPIGDTLTRIRNAHMRSYSSVDVIYSKMILSILGILKEHGLIDSFKEEESGVKRVITVTLKYNGKKPAITSLTRVSKPGLRKYVGYREIPNVLNGFGIAILSTPQGIVTGNDARKAKVGGELLCTIY</sequence>
<dbReference type="InterPro" id="IPR047863">
    <property type="entry name" value="Ribosomal_uS8_CS"/>
</dbReference>
<keyword evidence="2 5" id="KW-0689">Ribosomal protein</keyword>
<keyword evidence="5" id="KW-0694">RNA-binding</keyword>
<dbReference type="GO" id="GO:0003735">
    <property type="term" value="F:structural constituent of ribosome"/>
    <property type="evidence" value="ECO:0007669"/>
    <property type="project" value="InterPro"/>
</dbReference>
<dbReference type="EMBL" id="JAGQLH010000047">
    <property type="protein sequence ID" value="MCA9385823.1"/>
    <property type="molecule type" value="Genomic_DNA"/>
</dbReference>
<comment type="function">
    <text evidence="5">One of the primary rRNA binding proteins, it binds directly to 16S rRNA central domain where it helps coordinate assembly of the platform of the 30S subunit.</text>
</comment>
<dbReference type="InterPro" id="IPR035987">
    <property type="entry name" value="Ribosomal_uS8_sf"/>
</dbReference>
<keyword evidence="3 5" id="KW-0687">Ribonucleoprotein</keyword>
<accession>A0A955L856</accession>
<comment type="subunit">
    <text evidence="5">Part of the 30S ribosomal subunit. Contacts proteins S5 and S12.</text>
</comment>
<gene>
    <name evidence="5 7" type="primary">rpsH</name>
    <name evidence="7" type="ORF">KC717_04190</name>
</gene>
<evidence type="ECO:0000256" key="1">
    <source>
        <dbReference type="ARBA" id="ARBA00006471"/>
    </source>
</evidence>
<dbReference type="GO" id="GO:0006412">
    <property type="term" value="P:translation"/>
    <property type="evidence" value="ECO:0007669"/>
    <property type="project" value="UniProtKB-UniRule"/>
</dbReference>
<proteinExistence type="inferred from homology"/>
<protein>
    <recommendedName>
        <fullName evidence="4 5">Small ribosomal subunit protein uS8</fullName>
    </recommendedName>
</protein>
<dbReference type="GO" id="GO:0005737">
    <property type="term" value="C:cytoplasm"/>
    <property type="evidence" value="ECO:0007669"/>
    <property type="project" value="UniProtKB-ARBA"/>
</dbReference>
<dbReference type="PROSITE" id="PS00053">
    <property type="entry name" value="RIBOSOMAL_S8"/>
    <property type="match status" value="1"/>
</dbReference>
<dbReference type="AlphaFoldDB" id="A0A955L856"/>
<keyword evidence="5" id="KW-0699">rRNA-binding</keyword>
<reference evidence="7" key="2">
    <citation type="journal article" date="2021" name="Microbiome">
        <title>Successional dynamics and alternative stable states in a saline activated sludge microbial community over 9 years.</title>
        <authorList>
            <person name="Wang Y."/>
            <person name="Ye J."/>
            <person name="Ju F."/>
            <person name="Liu L."/>
            <person name="Boyd J.A."/>
            <person name="Deng Y."/>
            <person name="Parks D.H."/>
            <person name="Jiang X."/>
            <person name="Yin X."/>
            <person name="Woodcroft B.J."/>
            <person name="Tyson G.W."/>
            <person name="Hugenholtz P."/>
            <person name="Polz M.F."/>
            <person name="Zhang T."/>
        </authorList>
    </citation>
    <scope>NUCLEOTIDE SEQUENCE</scope>
    <source>
        <strain evidence="7">HKST-UBA11</strain>
    </source>
</reference>
<comment type="caution">
    <text evidence="7">The sequence shown here is derived from an EMBL/GenBank/DDBJ whole genome shotgun (WGS) entry which is preliminary data.</text>
</comment>
<organism evidence="7 8">
    <name type="scientific">Candidatus Dojkabacteria bacterium</name>
    <dbReference type="NCBI Taxonomy" id="2099670"/>
    <lineage>
        <taxon>Bacteria</taxon>
        <taxon>Candidatus Dojkabacteria</taxon>
    </lineage>
</organism>
<dbReference type="Proteomes" id="UP000754563">
    <property type="component" value="Unassembled WGS sequence"/>
</dbReference>
<evidence type="ECO:0000256" key="4">
    <source>
        <dbReference type="ARBA" id="ARBA00035258"/>
    </source>
</evidence>
<evidence type="ECO:0000256" key="6">
    <source>
        <dbReference type="RuleBase" id="RU003660"/>
    </source>
</evidence>
<dbReference type="GO" id="GO:1990904">
    <property type="term" value="C:ribonucleoprotein complex"/>
    <property type="evidence" value="ECO:0007669"/>
    <property type="project" value="UniProtKB-KW"/>
</dbReference>
<comment type="similarity">
    <text evidence="1 5 6">Belongs to the universal ribosomal protein uS8 family.</text>
</comment>
<reference evidence="7" key="1">
    <citation type="submission" date="2020-04" db="EMBL/GenBank/DDBJ databases">
        <authorList>
            <person name="Zhang T."/>
        </authorList>
    </citation>
    <scope>NUCLEOTIDE SEQUENCE</scope>
    <source>
        <strain evidence="7">HKST-UBA11</strain>
    </source>
</reference>
<dbReference type="GO" id="GO:0005840">
    <property type="term" value="C:ribosome"/>
    <property type="evidence" value="ECO:0007669"/>
    <property type="project" value="UniProtKB-KW"/>
</dbReference>
<dbReference type="GO" id="GO:0019843">
    <property type="term" value="F:rRNA binding"/>
    <property type="evidence" value="ECO:0007669"/>
    <property type="project" value="UniProtKB-UniRule"/>
</dbReference>
<dbReference type="Gene3D" id="3.30.1370.30">
    <property type="match status" value="1"/>
</dbReference>
<dbReference type="FunFam" id="3.30.1490.10:FF:000001">
    <property type="entry name" value="30S ribosomal protein S8"/>
    <property type="match status" value="1"/>
</dbReference>
<dbReference type="Pfam" id="PF00410">
    <property type="entry name" value="Ribosomal_S8"/>
    <property type="match status" value="1"/>
</dbReference>
<evidence type="ECO:0000313" key="7">
    <source>
        <dbReference type="EMBL" id="MCA9385823.1"/>
    </source>
</evidence>
<evidence type="ECO:0000256" key="3">
    <source>
        <dbReference type="ARBA" id="ARBA00023274"/>
    </source>
</evidence>
<dbReference type="PANTHER" id="PTHR11758">
    <property type="entry name" value="40S RIBOSOMAL PROTEIN S15A"/>
    <property type="match status" value="1"/>
</dbReference>
<dbReference type="InterPro" id="IPR000630">
    <property type="entry name" value="Ribosomal_uS8"/>
</dbReference>
<dbReference type="Gene3D" id="3.30.1490.10">
    <property type="match status" value="1"/>
</dbReference>
<evidence type="ECO:0000256" key="2">
    <source>
        <dbReference type="ARBA" id="ARBA00022980"/>
    </source>
</evidence>